<proteinExistence type="predicted"/>
<name>T1EXV2_HELRO</name>
<keyword evidence="1" id="KW-0472">Membrane</keyword>
<dbReference type="EMBL" id="AMQM01002268">
    <property type="status" value="NOT_ANNOTATED_CDS"/>
    <property type="molecule type" value="Genomic_DNA"/>
</dbReference>
<reference evidence="4" key="1">
    <citation type="submission" date="2012-12" db="EMBL/GenBank/DDBJ databases">
        <authorList>
            <person name="Hellsten U."/>
            <person name="Grimwood J."/>
            <person name="Chapman J.A."/>
            <person name="Shapiro H."/>
            <person name="Aerts A."/>
            <person name="Otillar R.P."/>
            <person name="Terry A.Y."/>
            <person name="Boore J.L."/>
            <person name="Simakov O."/>
            <person name="Marletaz F."/>
            <person name="Cho S.-J."/>
            <person name="Edsinger-Gonzales E."/>
            <person name="Havlak P."/>
            <person name="Kuo D.-H."/>
            <person name="Larsson T."/>
            <person name="Lv J."/>
            <person name="Arendt D."/>
            <person name="Savage R."/>
            <person name="Osoegawa K."/>
            <person name="de Jong P."/>
            <person name="Lindberg D.R."/>
            <person name="Seaver E.C."/>
            <person name="Weisblat D.A."/>
            <person name="Putnam N.H."/>
            <person name="Grigoriev I.V."/>
            <person name="Rokhsar D.S."/>
        </authorList>
    </citation>
    <scope>NUCLEOTIDE SEQUENCE</scope>
</reference>
<reference evidence="2 4" key="2">
    <citation type="journal article" date="2013" name="Nature">
        <title>Insights into bilaterian evolution from three spiralian genomes.</title>
        <authorList>
            <person name="Simakov O."/>
            <person name="Marletaz F."/>
            <person name="Cho S.J."/>
            <person name="Edsinger-Gonzales E."/>
            <person name="Havlak P."/>
            <person name="Hellsten U."/>
            <person name="Kuo D.H."/>
            <person name="Larsson T."/>
            <person name="Lv J."/>
            <person name="Arendt D."/>
            <person name="Savage R."/>
            <person name="Osoegawa K."/>
            <person name="de Jong P."/>
            <person name="Grimwood J."/>
            <person name="Chapman J.A."/>
            <person name="Shapiro H."/>
            <person name="Aerts A."/>
            <person name="Otillar R.P."/>
            <person name="Terry A.Y."/>
            <person name="Boore J.L."/>
            <person name="Grigoriev I.V."/>
            <person name="Lindberg D.R."/>
            <person name="Seaver E.C."/>
            <person name="Weisblat D.A."/>
            <person name="Putnam N.H."/>
            <person name="Rokhsar D.S."/>
        </authorList>
    </citation>
    <scope>NUCLEOTIDE SEQUENCE</scope>
</reference>
<sequence length="112" mass="12522">MTYSRVKWRHSISQDALNLEKDDKIKPNSSGNSKKDKSYIELYRVLCEAFNLIGKELTTSSANVTVKVQQVRSSGYTLVSGTLIGLFLVAILIGVATVVVLRGLLFFENFYD</sequence>
<keyword evidence="4" id="KW-1185">Reference proteome</keyword>
<protein>
    <submittedName>
        <fullName evidence="2 3">Uncharacterized protein</fullName>
    </submittedName>
</protein>
<dbReference type="KEGG" id="hro:HELRODRAFT_166171"/>
<dbReference type="AlphaFoldDB" id="T1EXV2"/>
<evidence type="ECO:0000313" key="2">
    <source>
        <dbReference type="EMBL" id="ESN90500.1"/>
    </source>
</evidence>
<keyword evidence="1" id="KW-0812">Transmembrane</keyword>
<dbReference type="CTD" id="20201402"/>
<dbReference type="Proteomes" id="UP000015101">
    <property type="component" value="Unassembled WGS sequence"/>
</dbReference>
<reference evidence="3" key="3">
    <citation type="submission" date="2015-06" db="UniProtKB">
        <authorList>
            <consortium name="EnsemblMetazoa"/>
        </authorList>
    </citation>
    <scope>IDENTIFICATION</scope>
</reference>
<dbReference type="EnsemblMetazoa" id="HelroT166171">
    <property type="protein sequence ID" value="HelroP166171"/>
    <property type="gene ID" value="HelroG166171"/>
</dbReference>
<evidence type="ECO:0000313" key="4">
    <source>
        <dbReference type="Proteomes" id="UP000015101"/>
    </source>
</evidence>
<dbReference type="RefSeq" id="XP_009031424.1">
    <property type="nucleotide sequence ID" value="XM_009033176.1"/>
</dbReference>
<organism evidence="3 4">
    <name type="scientific">Helobdella robusta</name>
    <name type="common">Californian leech</name>
    <dbReference type="NCBI Taxonomy" id="6412"/>
    <lineage>
        <taxon>Eukaryota</taxon>
        <taxon>Metazoa</taxon>
        <taxon>Spiralia</taxon>
        <taxon>Lophotrochozoa</taxon>
        <taxon>Annelida</taxon>
        <taxon>Clitellata</taxon>
        <taxon>Hirudinea</taxon>
        <taxon>Rhynchobdellida</taxon>
        <taxon>Glossiphoniidae</taxon>
        <taxon>Helobdella</taxon>
    </lineage>
</organism>
<dbReference type="GeneID" id="20201402"/>
<keyword evidence="1" id="KW-1133">Transmembrane helix</keyword>
<evidence type="ECO:0000313" key="3">
    <source>
        <dbReference type="EnsemblMetazoa" id="HelroP166171"/>
    </source>
</evidence>
<dbReference type="HOGENOM" id="CLU_2148553_0_0_1"/>
<evidence type="ECO:0000256" key="1">
    <source>
        <dbReference type="SAM" id="Phobius"/>
    </source>
</evidence>
<dbReference type="InParanoid" id="T1EXV2"/>
<accession>T1EXV2</accession>
<dbReference type="EMBL" id="KB097753">
    <property type="protein sequence ID" value="ESN90500.1"/>
    <property type="molecule type" value="Genomic_DNA"/>
</dbReference>
<feature type="transmembrane region" description="Helical" evidence="1">
    <location>
        <begin position="76"/>
        <end position="101"/>
    </location>
</feature>
<gene>
    <name evidence="3" type="primary">20201402</name>
    <name evidence="2" type="ORF">HELRODRAFT_166171</name>
</gene>